<keyword evidence="4 10" id="KW-0808">Transferase</keyword>
<evidence type="ECO:0000313" key="13">
    <source>
        <dbReference type="Proteomes" id="UP000234328"/>
    </source>
</evidence>
<evidence type="ECO:0000313" key="12">
    <source>
        <dbReference type="EMBL" id="PLC54265.1"/>
    </source>
</evidence>
<comment type="similarity">
    <text evidence="10">Belongs to the ApbE family.</text>
</comment>
<evidence type="ECO:0000256" key="8">
    <source>
        <dbReference type="ARBA" id="ARBA00031306"/>
    </source>
</evidence>
<dbReference type="Pfam" id="PF02424">
    <property type="entry name" value="ApbE"/>
    <property type="match status" value="1"/>
</dbReference>
<name>A0A2N4UH19_9BURK</name>
<dbReference type="OrthoDB" id="9778595at2"/>
<keyword evidence="3 10" id="KW-0285">Flavoprotein</keyword>
<dbReference type="EC" id="2.7.1.180" evidence="1 10"/>
<dbReference type="AlphaFoldDB" id="A0A2N4UH19"/>
<keyword evidence="7 10" id="KW-0460">Magnesium</keyword>
<comment type="caution">
    <text evidence="12">The sequence shown here is derived from an EMBL/GenBank/DDBJ whole genome shotgun (WGS) entry which is preliminary data.</text>
</comment>
<dbReference type="InterPro" id="IPR024932">
    <property type="entry name" value="ApbE"/>
</dbReference>
<evidence type="ECO:0000256" key="7">
    <source>
        <dbReference type="ARBA" id="ARBA00022842"/>
    </source>
</evidence>
<proteinExistence type="inferred from homology"/>
<dbReference type="PIRSF" id="PIRSF006268">
    <property type="entry name" value="ApbE"/>
    <property type="match status" value="1"/>
</dbReference>
<evidence type="ECO:0000256" key="6">
    <source>
        <dbReference type="ARBA" id="ARBA00022827"/>
    </source>
</evidence>
<keyword evidence="6 10" id="KW-0274">FAD</keyword>
<comment type="catalytic activity">
    <reaction evidence="9 10">
        <text>L-threonyl-[protein] + FAD = FMN-L-threonyl-[protein] + AMP + H(+)</text>
        <dbReference type="Rhea" id="RHEA:36847"/>
        <dbReference type="Rhea" id="RHEA-COMP:11060"/>
        <dbReference type="Rhea" id="RHEA-COMP:11061"/>
        <dbReference type="ChEBI" id="CHEBI:15378"/>
        <dbReference type="ChEBI" id="CHEBI:30013"/>
        <dbReference type="ChEBI" id="CHEBI:57692"/>
        <dbReference type="ChEBI" id="CHEBI:74257"/>
        <dbReference type="ChEBI" id="CHEBI:456215"/>
        <dbReference type="EC" id="2.7.1.180"/>
    </reaction>
</comment>
<dbReference type="InterPro" id="IPR003374">
    <property type="entry name" value="ApbE-like_sf"/>
</dbReference>
<dbReference type="GO" id="GO:0016740">
    <property type="term" value="F:transferase activity"/>
    <property type="evidence" value="ECO:0007669"/>
    <property type="project" value="UniProtKB-UniRule"/>
</dbReference>
<dbReference type="PANTHER" id="PTHR30040:SF2">
    <property type="entry name" value="FAD:PROTEIN FMN TRANSFERASE"/>
    <property type="match status" value="1"/>
</dbReference>
<evidence type="ECO:0000256" key="9">
    <source>
        <dbReference type="ARBA" id="ARBA00048540"/>
    </source>
</evidence>
<evidence type="ECO:0000256" key="4">
    <source>
        <dbReference type="ARBA" id="ARBA00022679"/>
    </source>
</evidence>
<dbReference type="PANTHER" id="PTHR30040">
    <property type="entry name" value="THIAMINE BIOSYNTHESIS LIPOPROTEIN APBE"/>
    <property type="match status" value="1"/>
</dbReference>
<dbReference type="SUPFAM" id="SSF143631">
    <property type="entry name" value="ApbE-like"/>
    <property type="match status" value="1"/>
</dbReference>
<accession>A0A2N4UH19</accession>
<reference evidence="12 13" key="1">
    <citation type="submission" date="2017-10" db="EMBL/GenBank/DDBJ databases">
        <title>Two draft genome sequences of Pusillimonas sp. strains isolated from a nitrate- and radionuclide-contaminated groundwater in Russia.</title>
        <authorList>
            <person name="Grouzdev D.S."/>
            <person name="Tourova T.P."/>
            <person name="Goeva M.A."/>
            <person name="Babich T.L."/>
            <person name="Sokolova D.S."/>
            <person name="Abdullin R."/>
            <person name="Poltaraus A.B."/>
            <person name="Toshchakov S.V."/>
            <person name="Nazina T.N."/>
        </authorList>
    </citation>
    <scope>NUCLEOTIDE SEQUENCE [LARGE SCALE GENOMIC DNA]</scope>
    <source>
        <strain evidence="12 13">JR1/69-2-13</strain>
    </source>
</reference>
<keyword evidence="13" id="KW-1185">Reference proteome</keyword>
<evidence type="ECO:0000256" key="1">
    <source>
        <dbReference type="ARBA" id="ARBA00011955"/>
    </source>
</evidence>
<dbReference type="Gene3D" id="3.10.520.10">
    <property type="entry name" value="ApbE-like domains"/>
    <property type="match status" value="1"/>
</dbReference>
<dbReference type="GO" id="GO:0046872">
    <property type="term" value="F:metal ion binding"/>
    <property type="evidence" value="ECO:0007669"/>
    <property type="project" value="UniProtKB-UniRule"/>
</dbReference>
<sequence>MGTRYSAVFFAEAGLDETAVGAALFAAVDKVDCQMSTWKPDSDLSRLNALPPRQWLAVPEELLTVLDTAMRIGEQSEGAFDIGVGDLVNAWGFGPSGSVPDEHQTRVLEKHLRYSASDALEIDHEHKRVRKRMPIALDLSGIAKGYGVDGLACCLDSFGITRYLVGIDGEMRAKGMKPDGKAWAVAIEKPVPHVREVMGVMELIDAAIATSGDYRHWVDLDGRRHAHTMDPIGRQPACNRLAAVSVVMPSCMLADAWATAFLVLGETAGVELAQKRGMSVLFVLHDGETFQEIVILDGQHQI</sequence>
<comment type="cofactor">
    <cofactor evidence="11">
        <name>Mg(2+)</name>
        <dbReference type="ChEBI" id="CHEBI:18420"/>
    </cofactor>
    <cofactor evidence="11">
        <name>Mn(2+)</name>
        <dbReference type="ChEBI" id="CHEBI:29035"/>
    </cofactor>
    <text evidence="11">Magnesium. Can also use manganese.</text>
</comment>
<evidence type="ECO:0000256" key="10">
    <source>
        <dbReference type="PIRNR" id="PIRNR006268"/>
    </source>
</evidence>
<feature type="binding site" evidence="11">
    <location>
        <position position="255"/>
    </location>
    <ligand>
        <name>Mg(2+)</name>
        <dbReference type="ChEBI" id="CHEBI:18420"/>
    </ligand>
</feature>
<evidence type="ECO:0000256" key="3">
    <source>
        <dbReference type="ARBA" id="ARBA00022630"/>
    </source>
</evidence>
<evidence type="ECO:0000256" key="5">
    <source>
        <dbReference type="ARBA" id="ARBA00022723"/>
    </source>
</evidence>
<dbReference type="Proteomes" id="UP000234328">
    <property type="component" value="Unassembled WGS sequence"/>
</dbReference>
<dbReference type="EMBL" id="PDNV01000005">
    <property type="protein sequence ID" value="PLC54265.1"/>
    <property type="molecule type" value="Genomic_DNA"/>
</dbReference>
<gene>
    <name evidence="12" type="ORF">CR155_09140</name>
</gene>
<evidence type="ECO:0000256" key="2">
    <source>
        <dbReference type="ARBA" id="ARBA00016337"/>
    </source>
</evidence>
<protein>
    <recommendedName>
        <fullName evidence="2 10">FAD:protein FMN transferase</fullName>
        <ecNumber evidence="1 10">2.7.1.180</ecNumber>
    </recommendedName>
    <alternativeName>
        <fullName evidence="8 10">Flavin transferase</fullName>
    </alternativeName>
</protein>
<keyword evidence="5 10" id="KW-0479">Metal-binding</keyword>
<organism evidence="12 13">
    <name type="scientific">Pollutimonas nitritireducens</name>
    <dbReference type="NCBI Taxonomy" id="2045209"/>
    <lineage>
        <taxon>Bacteria</taxon>
        <taxon>Pseudomonadati</taxon>
        <taxon>Pseudomonadota</taxon>
        <taxon>Betaproteobacteria</taxon>
        <taxon>Burkholderiales</taxon>
        <taxon>Alcaligenaceae</taxon>
        <taxon>Pollutimonas</taxon>
    </lineage>
</organism>
<feature type="binding site" evidence="11">
    <location>
        <position position="141"/>
    </location>
    <ligand>
        <name>Mg(2+)</name>
        <dbReference type="ChEBI" id="CHEBI:18420"/>
    </ligand>
</feature>
<feature type="binding site" evidence="11">
    <location>
        <position position="259"/>
    </location>
    <ligand>
        <name>Mg(2+)</name>
        <dbReference type="ChEBI" id="CHEBI:18420"/>
    </ligand>
</feature>
<evidence type="ECO:0000256" key="11">
    <source>
        <dbReference type="PIRSR" id="PIRSR006268-2"/>
    </source>
</evidence>